<accession>A0A845L9S4</accession>
<sequence>MKQRIFPRREPSSIEKALLRRVEKDVKQLLFGWLEKRQEEQIAGSLRMLGQYYTHERQRNRLPG</sequence>
<dbReference type="EMBL" id="WXEY01000036">
    <property type="protein sequence ID" value="MZP31380.1"/>
    <property type="molecule type" value="Genomic_DNA"/>
</dbReference>
<organism evidence="1 2">
    <name type="scientific">Heliomicrobium undosum</name>
    <dbReference type="NCBI Taxonomy" id="121734"/>
    <lineage>
        <taxon>Bacteria</taxon>
        <taxon>Bacillati</taxon>
        <taxon>Bacillota</taxon>
        <taxon>Clostridia</taxon>
        <taxon>Eubacteriales</taxon>
        <taxon>Heliobacteriaceae</taxon>
        <taxon>Heliomicrobium</taxon>
    </lineage>
</organism>
<gene>
    <name evidence="1" type="ORF">GTO91_16900</name>
</gene>
<evidence type="ECO:0000313" key="1">
    <source>
        <dbReference type="EMBL" id="MZP31380.1"/>
    </source>
</evidence>
<protein>
    <submittedName>
        <fullName evidence="1">Uncharacterized protein</fullName>
    </submittedName>
</protein>
<name>A0A845L9S4_9FIRM</name>
<reference evidence="1 2" key="1">
    <citation type="submission" date="2020-01" db="EMBL/GenBank/DDBJ databases">
        <title>Whole-genome sequence of Heliobacterium undosum DSM 13378.</title>
        <authorList>
            <person name="Kyndt J.A."/>
            <person name="Meyer T.E."/>
        </authorList>
    </citation>
    <scope>NUCLEOTIDE SEQUENCE [LARGE SCALE GENOMIC DNA]</scope>
    <source>
        <strain evidence="1 2">DSM 13378</strain>
    </source>
</reference>
<comment type="caution">
    <text evidence="1">The sequence shown here is derived from an EMBL/GenBank/DDBJ whole genome shotgun (WGS) entry which is preliminary data.</text>
</comment>
<proteinExistence type="predicted"/>
<dbReference type="Proteomes" id="UP000463470">
    <property type="component" value="Unassembled WGS sequence"/>
</dbReference>
<evidence type="ECO:0000313" key="2">
    <source>
        <dbReference type="Proteomes" id="UP000463470"/>
    </source>
</evidence>
<dbReference type="AlphaFoldDB" id="A0A845L9S4"/>
<keyword evidence="2" id="KW-1185">Reference proteome</keyword>